<protein>
    <submittedName>
        <fullName evidence="2">F-box protein interaction domain protein</fullName>
    </submittedName>
    <submittedName>
        <fullName evidence="3">Putative F-box domain, galactose oxidase/kelch, beta-propeller, F-box associated interaction</fullName>
    </submittedName>
</protein>
<dbReference type="InterPro" id="IPR006527">
    <property type="entry name" value="F-box-assoc_dom_typ1"/>
</dbReference>
<dbReference type="EMBL" id="PSQE01000003">
    <property type="protein sequence ID" value="RHN66039.1"/>
    <property type="molecule type" value="Genomic_DNA"/>
</dbReference>
<dbReference type="SUPFAM" id="SSF50965">
    <property type="entry name" value="Galactose oxidase, central domain"/>
    <property type="match status" value="1"/>
</dbReference>
<dbReference type="HOGENOM" id="CLU_027176_1_4_1"/>
<evidence type="ECO:0000313" key="2">
    <source>
        <dbReference type="EMBL" id="KEH33121.1"/>
    </source>
</evidence>
<evidence type="ECO:0000313" key="5">
    <source>
        <dbReference type="Proteomes" id="UP000002051"/>
    </source>
</evidence>
<accession>A0A072UUR1</accession>
<dbReference type="InterPro" id="IPR011043">
    <property type="entry name" value="Gal_Oxase/kelch_b-propeller"/>
</dbReference>
<dbReference type="OrthoDB" id="1425577at2759"/>
<dbReference type="PROSITE" id="PS50181">
    <property type="entry name" value="FBOX"/>
    <property type="match status" value="1"/>
</dbReference>
<dbReference type="InterPro" id="IPR001810">
    <property type="entry name" value="F-box_dom"/>
</dbReference>
<reference evidence="4" key="3">
    <citation type="submission" date="2015-04" db="UniProtKB">
        <authorList>
            <consortium name="EnsemblPlants"/>
        </authorList>
    </citation>
    <scope>IDENTIFICATION</scope>
    <source>
        <strain evidence="4">cv. Jemalong A17</strain>
    </source>
</reference>
<dbReference type="STRING" id="3880.A0A072UUR1"/>
<dbReference type="Gramene" id="rna13949">
    <property type="protein sequence ID" value="RHN66039.1"/>
    <property type="gene ID" value="gene13949"/>
</dbReference>
<reference evidence="2 5" key="1">
    <citation type="journal article" date="2011" name="Nature">
        <title>The Medicago genome provides insight into the evolution of rhizobial symbioses.</title>
        <authorList>
            <person name="Young N.D."/>
            <person name="Debelle F."/>
            <person name="Oldroyd G.E."/>
            <person name="Geurts R."/>
            <person name="Cannon S.B."/>
            <person name="Udvardi M.K."/>
            <person name="Benedito V.A."/>
            <person name="Mayer K.F."/>
            <person name="Gouzy J."/>
            <person name="Schoof H."/>
            <person name="Van de Peer Y."/>
            <person name="Proost S."/>
            <person name="Cook D.R."/>
            <person name="Meyers B.C."/>
            <person name="Spannagl M."/>
            <person name="Cheung F."/>
            <person name="De Mita S."/>
            <person name="Krishnakumar V."/>
            <person name="Gundlach H."/>
            <person name="Zhou S."/>
            <person name="Mudge J."/>
            <person name="Bharti A.K."/>
            <person name="Murray J.D."/>
            <person name="Naoumkina M.A."/>
            <person name="Rosen B."/>
            <person name="Silverstein K.A."/>
            <person name="Tang H."/>
            <person name="Rombauts S."/>
            <person name="Zhao P.X."/>
            <person name="Zhou P."/>
            <person name="Barbe V."/>
            <person name="Bardou P."/>
            <person name="Bechner M."/>
            <person name="Bellec A."/>
            <person name="Berger A."/>
            <person name="Berges H."/>
            <person name="Bidwell S."/>
            <person name="Bisseling T."/>
            <person name="Choisne N."/>
            <person name="Couloux A."/>
            <person name="Denny R."/>
            <person name="Deshpande S."/>
            <person name="Dai X."/>
            <person name="Doyle J.J."/>
            <person name="Dudez A.M."/>
            <person name="Farmer A.D."/>
            <person name="Fouteau S."/>
            <person name="Franken C."/>
            <person name="Gibelin C."/>
            <person name="Gish J."/>
            <person name="Goldstein S."/>
            <person name="Gonzalez A.J."/>
            <person name="Green P.J."/>
            <person name="Hallab A."/>
            <person name="Hartog M."/>
            <person name="Hua A."/>
            <person name="Humphray S.J."/>
            <person name="Jeong D.H."/>
            <person name="Jing Y."/>
            <person name="Jocker A."/>
            <person name="Kenton S.M."/>
            <person name="Kim D.J."/>
            <person name="Klee K."/>
            <person name="Lai H."/>
            <person name="Lang C."/>
            <person name="Lin S."/>
            <person name="Macmil S.L."/>
            <person name="Magdelenat G."/>
            <person name="Matthews L."/>
            <person name="McCorrison J."/>
            <person name="Monaghan E.L."/>
            <person name="Mun J.H."/>
            <person name="Najar F.Z."/>
            <person name="Nicholson C."/>
            <person name="Noirot C."/>
            <person name="O'Bleness M."/>
            <person name="Paule C.R."/>
            <person name="Poulain J."/>
            <person name="Prion F."/>
            <person name="Qin B."/>
            <person name="Qu C."/>
            <person name="Retzel E.F."/>
            <person name="Riddle C."/>
            <person name="Sallet E."/>
            <person name="Samain S."/>
            <person name="Samson N."/>
            <person name="Sanders I."/>
            <person name="Saurat O."/>
            <person name="Scarpelli C."/>
            <person name="Schiex T."/>
            <person name="Segurens B."/>
            <person name="Severin A.J."/>
            <person name="Sherrier D.J."/>
            <person name="Shi R."/>
            <person name="Sims S."/>
            <person name="Singer S.R."/>
            <person name="Sinharoy S."/>
            <person name="Sterck L."/>
            <person name="Viollet A."/>
            <person name="Wang B.B."/>
            <person name="Wang K."/>
            <person name="Wang M."/>
            <person name="Wang X."/>
            <person name="Warfsmann J."/>
            <person name="Weissenbach J."/>
            <person name="White D.D."/>
            <person name="White J.D."/>
            <person name="Wiley G.B."/>
            <person name="Wincker P."/>
            <person name="Xing Y."/>
            <person name="Yang L."/>
            <person name="Yao Z."/>
            <person name="Ying F."/>
            <person name="Zhai J."/>
            <person name="Zhou L."/>
            <person name="Zuber A."/>
            <person name="Denarie J."/>
            <person name="Dixon R.A."/>
            <person name="May G.D."/>
            <person name="Schwartz D.C."/>
            <person name="Rogers J."/>
            <person name="Quetier F."/>
            <person name="Town C.D."/>
            <person name="Roe B.A."/>
        </authorList>
    </citation>
    <scope>NUCLEOTIDE SEQUENCE [LARGE SCALE GENOMIC DNA]</scope>
    <source>
        <strain evidence="2">A17</strain>
        <strain evidence="4 5">cv. Jemalong A17</strain>
    </source>
</reference>
<evidence type="ECO:0000259" key="1">
    <source>
        <dbReference type="PROSITE" id="PS50181"/>
    </source>
</evidence>
<dbReference type="EnsemblPlants" id="KEH33121">
    <property type="protein sequence ID" value="KEH33121"/>
    <property type="gene ID" value="MTR_3g023940"/>
</dbReference>
<sequence length="384" mass="44048">MAHVSDEDNPNDIVLTSLSLTAETTTGTTQLPTLPFDVLPEILCRLPVKLLVQLRCLCKFFNSVISDPKFAKKHLQLSTKRHHLMVTSIQPPHPAKKHYDSLLLSVFSTSTVIAQTQLYPSFSTLTDGYKFVDLTCCCDGIFCCYLENDSYFLWNPSINKVKLLPPLENPAEDDPMLVSFGYDHFIDNYKVVAVSVKKKVSVYTLGTDYWKQIDGIPYDCHIFGFGIFVSDTVNWFAKDDSDIDFFAQDDPGIDFILSLDLEKESYQQLFLPNYENENVQWILDMVRDCLCVFASSDIYWDVWIMKDYGNKESWTKLYTIPNLKDRGLEADSLLYISEDDQLLVECYNELVVYDPKTGTLNIPEFQNNYKLIDSNVYIESLISP</sequence>
<dbReference type="PANTHER" id="PTHR31672:SF13">
    <property type="entry name" value="F-BOX PROTEIN CPR30-LIKE"/>
    <property type="match status" value="1"/>
</dbReference>
<dbReference type="Proteomes" id="UP000002051">
    <property type="component" value="Chromosome 3"/>
</dbReference>
<dbReference type="InterPro" id="IPR017451">
    <property type="entry name" value="F-box-assoc_interact_dom"/>
</dbReference>
<organism evidence="2 5">
    <name type="scientific">Medicago truncatula</name>
    <name type="common">Barrel medic</name>
    <name type="synonym">Medicago tribuloides</name>
    <dbReference type="NCBI Taxonomy" id="3880"/>
    <lineage>
        <taxon>Eukaryota</taxon>
        <taxon>Viridiplantae</taxon>
        <taxon>Streptophyta</taxon>
        <taxon>Embryophyta</taxon>
        <taxon>Tracheophyta</taxon>
        <taxon>Spermatophyta</taxon>
        <taxon>Magnoliopsida</taxon>
        <taxon>eudicotyledons</taxon>
        <taxon>Gunneridae</taxon>
        <taxon>Pentapetalae</taxon>
        <taxon>rosids</taxon>
        <taxon>fabids</taxon>
        <taxon>Fabales</taxon>
        <taxon>Fabaceae</taxon>
        <taxon>Papilionoideae</taxon>
        <taxon>50 kb inversion clade</taxon>
        <taxon>NPAAA clade</taxon>
        <taxon>Hologalegina</taxon>
        <taxon>IRL clade</taxon>
        <taxon>Trifolieae</taxon>
        <taxon>Medicago</taxon>
    </lineage>
</organism>
<dbReference type="SMART" id="SM00256">
    <property type="entry name" value="FBOX"/>
    <property type="match status" value="1"/>
</dbReference>
<dbReference type="InterPro" id="IPR050796">
    <property type="entry name" value="SCF_F-box_component"/>
</dbReference>
<dbReference type="Proteomes" id="UP000265566">
    <property type="component" value="Chromosome 3"/>
</dbReference>
<dbReference type="EMBL" id="CM001219">
    <property type="protein sequence ID" value="KEH33121.1"/>
    <property type="molecule type" value="Genomic_DNA"/>
</dbReference>
<dbReference type="InterPro" id="IPR036047">
    <property type="entry name" value="F-box-like_dom_sf"/>
</dbReference>
<name>A0A072UUR1_MEDTR</name>
<dbReference type="Pfam" id="PF00646">
    <property type="entry name" value="F-box"/>
    <property type="match status" value="1"/>
</dbReference>
<dbReference type="PANTHER" id="PTHR31672">
    <property type="entry name" value="BNACNNG10540D PROTEIN"/>
    <property type="match status" value="1"/>
</dbReference>
<reference evidence="2 5" key="2">
    <citation type="journal article" date="2014" name="BMC Genomics">
        <title>An improved genome release (version Mt4.0) for the model legume Medicago truncatula.</title>
        <authorList>
            <person name="Tang H."/>
            <person name="Krishnakumar V."/>
            <person name="Bidwell S."/>
            <person name="Rosen B."/>
            <person name="Chan A."/>
            <person name="Zhou S."/>
            <person name="Gentzbittel L."/>
            <person name="Childs K.L."/>
            <person name="Yandell M."/>
            <person name="Gundlach H."/>
            <person name="Mayer K.F."/>
            <person name="Schwartz D.C."/>
            <person name="Town C.D."/>
        </authorList>
    </citation>
    <scope>GENOME REANNOTATION</scope>
    <source>
        <strain evidence="2">A17</strain>
        <strain evidence="4 5">cv. Jemalong A17</strain>
    </source>
</reference>
<dbReference type="Gene3D" id="1.20.1280.50">
    <property type="match status" value="1"/>
</dbReference>
<evidence type="ECO:0000313" key="4">
    <source>
        <dbReference type="EnsemblPlants" id="KEH33121"/>
    </source>
</evidence>
<dbReference type="Pfam" id="PF07734">
    <property type="entry name" value="FBA_1"/>
    <property type="match status" value="1"/>
</dbReference>
<gene>
    <name evidence="4" type="primary">25488678</name>
    <name evidence="2" type="ordered locus">MTR_3g023940</name>
    <name evidence="3" type="ORF">MtrunA17_Chr3g0086441</name>
</gene>
<reference evidence="3" key="4">
    <citation type="journal article" date="2018" name="Nat. Plants">
        <title>Whole-genome landscape of Medicago truncatula symbiotic genes.</title>
        <authorList>
            <person name="Pecrix Y."/>
            <person name="Gamas P."/>
            <person name="Carrere S."/>
        </authorList>
    </citation>
    <scope>NUCLEOTIDE SEQUENCE</scope>
    <source>
        <tissue evidence="3">Leaves</tissue>
    </source>
</reference>
<dbReference type="SUPFAM" id="SSF81383">
    <property type="entry name" value="F-box domain"/>
    <property type="match status" value="1"/>
</dbReference>
<dbReference type="NCBIfam" id="TIGR01640">
    <property type="entry name" value="F_box_assoc_1"/>
    <property type="match status" value="1"/>
</dbReference>
<feature type="domain" description="F-box" evidence="1">
    <location>
        <begin position="28"/>
        <end position="74"/>
    </location>
</feature>
<dbReference type="KEGG" id="mtr:25488678"/>
<dbReference type="CDD" id="cd22157">
    <property type="entry name" value="F-box_AtFBW1-like"/>
    <property type="match status" value="1"/>
</dbReference>
<keyword evidence="5" id="KW-1185">Reference proteome</keyword>
<dbReference type="AlphaFoldDB" id="A0A072UUR1"/>
<proteinExistence type="predicted"/>
<evidence type="ECO:0000313" key="3">
    <source>
        <dbReference type="EMBL" id="RHN66039.1"/>
    </source>
</evidence>